<dbReference type="Gene3D" id="1.10.760.10">
    <property type="entry name" value="Cytochrome c-like domain"/>
    <property type="match status" value="1"/>
</dbReference>
<evidence type="ECO:0000256" key="4">
    <source>
        <dbReference type="SAM" id="SignalP"/>
    </source>
</evidence>
<evidence type="ECO:0000256" key="1">
    <source>
        <dbReference type="ARBA" id="ARBA00022617"/>
    </source>
</evidence>
<dbReference type="PROSITE" id="PS51257">
    <property type="entry name" value="PROKAR_LIPOPROTEIN"/>
    <property type="match status" value="1"/>
</dbReference>
<name>A0A318EBQ3_9GAMM</name>
<gene>
    <name evidence="6" type="ORF">C8D93_11161</name>
</gene>
<dbReference type="EMBL" id="QICN01000011">
    <property type="protein sequence ID" value="PXV64889.1"/>
    <property type="molecule type" value="Genomic_DNA"/>
</dbReference>
<evidence type="ECO:0000256" key="2">
    <source>
        <dbReference type="ARBA" id="ARBA00022723"/>
    </source>
</evidence>
<dbReference type="RefSeq" id="WP_245903959.1">
    <property type="nucleotide sequence ID" value="NZ_CAKZQT010000005.1"/>
</dbReference>
<comment type="caution">
    <text evidence="6">The sequence shown here is derived from an EMBL/GenBank/DDBJ whole genome shotgun (WGS) entry which is preliminary data.</text>
</comment>
<feature type="domain" description="Cytochrome c" evidence="5">
    <location>
        <begin position="45"/>
        <end position="116"/>
    </location>
</feature>
<dbReference type="PANTHER" id="PTHR40942">
    <property type="match status" value="1"/>
</dbReference>
<feature type="signal peptide" evidence="4">
    <location>
        <begin position="1"/>
        <end position="19"/>
    </location>
</feature>
<dbReference type="InterPro" id="IPR009056">
    <property type="entry name" value="Cyt_c-like_dom"/>
</dbReference>
<accession>A0A318EBQ3</accession>
<feature type="chain" id="PRO_5016234068" evidence="4">
    <location>
        <begin position="20"/>
        <end position="119"/>
    </location>
</feature>
<sequence length="119" mass="12213">MRMHSALSALVCAGTALLAACDSAPPPPAAPPAATAAAPADPAVVRLYSQTCRGCHDPMARTGAPATGDREAWAPRLAQGMDVLVEHTIGGYRGMPPMGACMDCGEEDFAALIRYMSGQ</sequence>
<proteinExistence type="predicted"/>
<dbReference type="Pfam" id="PF13442">
    <property type="entry name" value="Cytochrome_CBB3"/>
    <property type="match status" value="1"/>
</dbReference>
<dbReference type="GO" id="GO:0046872">
    <property type="term" value="F:metal ion binding"/>
    <property type="evidence" value="ECO:0007669"/>
    <property type="project" value="UniProtKB-KW"/>
</dbReference>
<dbReference type="PANTHER" id="PTHR40942:SF4">
    <property type="entry name" value="CYTOCHROME C5"/>
    <property type="match status" value="1"/>
</dbReference>
<evidence type="ECO:0000313" key="7">
    <source>
        <dbReference type="Proteomes" id="UP000248330"/>
    </source>
</evidence>
<keyword evidence="2" id="KW-0479">Metal-binding</keyword>
<dbReference type="Proteomes" id="UP000248330">
    <property type="component" value="Unassembled WGS sequence"/>
</dbReference>
<organism evidence="6 7">
    <name type="scientific">Sinimarinibacterium flocculans</name>
    <dbReference type="NCBI Taxonomy" id="985250"/>
    <lineage>
        <taxon>Bacteria</taxon>
        <taxon>Pseudomonadati</taxon>
        <taxon>Pseudomonadota</taxon>
        <taxon>Gammaproteobacteria</taxon>
        <taxon>Nevskiales</taxon>
        <taxon>Nevskiaceae</taxon>
        <taxon>Sinimarinibacterium</taxon>
    </lineage>
</organism>
<dbReference type="SUPFAM" id="SSF46626">
    <property type="entry name" value="Cytochrome c"/>
    <property type="match status" value="1"/>
</dbReference>
<evidence type="ECO:0000313" key="6">
    <source>
        <dbReference type="EMBL" id="PXV64889.1"/>
    </source>
</evidence>
<dbReference type="InterPro" id="IPR036909">
    <property type="entry name" value="Cyt_c-like_dom_sf"/>
</dbReference>
<dbReference type="AlphaFoldDB" id="A0A318EBQ3"/>
<keyword evidence="7" id="KW-1185">Reference proteome</keyword>
<protein>
    <submittedName>
        <fullName evidence="6">Cytochrome c5</fullName>
    </submittedName>
</protein>
<reference evidence="6 7" key="1">
    <citation type="submission" date="2018-04" db="EMBL/GenBank/DDBJ databases">
        <title>Genomic Encyclopedia of Type Strains, Phase IV (KMG-IV): sequencing the most valuable type-strain genomes for metagenomic binning, comparative biology and taxonomic classification.</title>
        <authorList>
            <person name="Goeker M."/>
        </authorList>
    </citation>
    <scope>NUCLEOTIDE SEQUENCE [LARGE SCALE GENOMIC DNA]</scope>
    <source>
        <strain evidence="6 7">DSM 104150</strain>
    </source>
</reference>
<dbReference type="GO" id="GO:0009055">
    <property type="term" value="F:electron transfer activity"/>
    <property type="evidence" value="ECO:0007669"/>
    <property type="project" value="InterPro"/>
</dbReference>
<evidence type="ECO:0000256" key="3">
    <source>
        <dbReference type="ARBA" id="ARBA00023004"/>
    </source>
</evidence>
<dbReference type="GO" id="GO:0020037">
    <property type="term" value="F:heme binding"/>
    <property type="evidence" value="ECO:0007669"/>
    <property type="project" value="InterPro"/>
</dbReference>
<keyword evidence="3" id="KW-0408">Iron</keyword>
<keyword evidence="1" id="KW-0349">Heme</keyword>
<keyword evidence="4" id="KW-0732">Signal</keyword>
<evidence type="ECO:0000259" key="5">
    <source>
        <dbReference type="Pfam" id="PF13442"/>
    </source>
</evidence>